<evidence type="ECO:0000313" key="3">
    <source>
        <dbReference type="EMBL" id="OLU45331.1"/>
    </source>
</evidence>
<accession>A0A1U7NL92</accession>
<feature type="transmembrane region" description="Helical" evidence="1">
    <location>
        <begin position="336"/>
        <end position="355"/>
    </location>
</feature>
<feature type="transmembrane region" description="Helical" evidence="1">
    <location>
        <begin position="205"/>
        <end position="228"/>
    </location>
</feature>
<dbReference type="Gene3D" id="3.60.15.10">
    <property type="entry name" value="Ribonuclease Z/Hydroxyacylglutathione hydrolase-like"/>
    <property type="match status" value="2"/>
</dbReference>
<keyword evidence="4" id="KW-1185">Reference proteome</keyword>
<dbReference type="OrthoDB" id="9761531at2"/>
<reference evidence="3 4" key="1">
    <citation type="submission" date="2016-11" db="EMBL/GenBank/DDBJ databases">
        <title>Description of two novel members of the family Erysipelotrichaceae: Ileibacterium lipovorans gen. nov., sp. nov. and Dubosiella newyorkensis, gen. nov., sp. nov.</title>
        <authorList>
            <person name="Cox L.M."/>
            <person name="Sohn J."/>
            <person name="Tyrrell K.L."/>
            <person name="Citron D.M."/>
            <person name="Lawson P.A."/>
            <person name="Patel N.B."/>
            <person name="Iizumi T."/>
            <person name="Perez-Perez G.I."/>
            <person name="Goldstein E.J."/>
            <person name="Blaser M.J."/>
        </authorList>
    </citation>
    <scope>NUCLEOTIDE SEQUENCE [LARGE SCALE GENOMIC DNA]</scope>
    <source>
        <strain evidence="3 4">NYU-BL-A4</strain>
    </source>
</reference>
<dbReference type="PANTHER" id="PTHR30619">
    <property type="entry name" value="DNA INTERNALIZATION/COMPETENCE PROTEIN COMEC/REC2"/>
    <property type="match status" value="1"/>
</dbReference>
<dbReference type="InterPro" id="IPR052159">
    <property type="entry name" value="Competence_DNA_uptake"/>
</dbReference>
<feature type="domain" description="Metallo-beta-lactamase" evidence="2">
    <location>
        <begin position="390"/>
        <end position="465"/>
    </location>
</feature>
<dbReference type="GeneID" id="78275962"/>
<keyword evidence="1" id="KW-1133">Transmembrane helix</keyword>
<keyword evidence="1" id="KW-0472">Membrane</keyword>
<proteinExistence type="predicted"/>
<comment type="caution">
    <text evidence="3">The sequence shown here is derived from an EMBL/GenBank/DDBJ whole genome shotgun (WGS) entry which is preliminary data.</text>
</comment>
<gene>
    <name evidence="3" type="ORF">BO225_08420</name>
</gene>
<sequence>MNFFVLALCFYLVTIPDLYYAFFLFVFLILFLWIRFHQKKLLFLFLSLFLLNSVSKLPPPALDLSKDFSVVTIKKGYALASNRSGTIVLYEPEKLHYQDQIRVHSSRAIESLGNFTLFSFEKHMASQRIYEQADDYTILAQKDSIKNRLYDNFKSKNDPFFMSALYGIHEKESMIASLGVPVLALLNMVRSTIKKRWDPRKAQWITLVLAVWYGSLFVLSSSLIRYILHTFGKLLFDDWKHQFSFFVIVYLLMIPYGSLDLCLVFPMLSILLYRTGNQVWQLWINTLLQAFYFRSIDFFQLLFFSFLRKIYGLLLIGKLLVPFSLHVELPSWQWKVYPNVLIFALFLFWLFHWCIGKKRHQIQLALIITVSLLFAPYISPFFHVFAINIGQGDCFLLVEPFNRSATMIDCGQNLYRDNIEEIVFPFLEDRGISKLDLLLLTHDDFDHSGGLESLQNKIEIEQIITDSSQKLPYPFMQNLLIDRVAEDENETSLITYIQYDGFRYLFMGDASANIEQQLMDQYTSIPCDVLKVGHHGSNTSSSKRFIDWIVPKFSMISVGKDNRYHHPSPEVIANLNDVSSIILQTQDVGALHFMTWKNHLFLETDAGYYGYQYNGDT</sequence>
<keyword evidence="1" id="KW-0812">Transmembrane</keyword>
<dbReference type="EMBL" id="MPKA01000086">
    <property type="protein sequence ID" value="OLU45331.1"/>
    <property type="molecule type" value="Genomic_DNA"/>
</dbReference>
<feature type="transmembrane region" description="Helical" evidence="1">
    <location>
        <begin position="298"/>
        <end position="316"/>
    </location>
</feature>
<dbReference type="InterPro" id="IPR036866">
    <property type="entry name" value="RibonucZ/Hydroxyglut_hydro"/>
</dbReference>
<dbReference type="AlphaFoldDB" id="A0A1U7NL92"/>
<dbReference type="RefSeq" id="WP_076341815.1">
    <property type="nucleotide sequence ID" value="NZ_CAPDDE010000009.1"/>
</dbReference>
<dbReference type="Pfam" id="PF00753">
    <property type="entry name" value="Lactamase_B"/>
    <property type="match status" value="1"/>
</dbReference>
<feature type="transmembrane region" description="Helical" evidence="1">
    <location>
        <begin position="248"/>
        <end position="273"/>
    </location>
</feature>
<dbReference type="Proteomes" id="UP000186705">
    <property type="component" value="Unassembled WGS sequence"/>
</dbReference>
<evidence type="ECO:0000256" key="1">
    <source>
        <dbReference type="SAM" id="Phobius"/>
    </source>
</evidence>
<evidence type="ECO:0000313" key="4">
    <source>
        <dbReference type="Proteomes" id="UP000186705"/>
    </source>
</evidence>
<dbReference type="SUPFAM" id="SSF81665">
    <property type="entry name" value="Calcium ATPase, transmembrane domain M"/>
    <property type="match status" value="1"/>
</dbReference>
<dbReference type="SUPFAM" id="SSF56281">
    <property type="entry name" value="Metallo-hydrolase/oxidoreductase"/>
    <property type="match status" value="1"/>
</dbReference>
<feature type="transmembrane region" description="Helical" evidence="1">
    <location>
        <begin position="18"/>
        <end position="34"/>
    </location>
</feature>
<protein>
    <recommendedName>
        <fullName evidence="2">Metallo-beta-lactamase domain-containing protein</fullName>
    </recommendedName>
</protein>
<dbReference type="InterPro" id="IPR023298">
    <property type="entry name" value="ATPase_P-typ_TM_dom_sf"/>
</dbReference>
<dbReference type="PANTHER" id="PTHR30619:SF7">
    <property type="entry name" value="BETA-LACTAMASE DOMAIN PROTEIN"/>
    <property type="match status" value="1"/>
</dbReference>
<name>A0A1U7NL92_9FIRM</name>
<evidence type="ECO:0000259" key="2">
    <source>
        <dbReference type="Pfam" id="PF00753"/>
    </source>
</evidence>
<dbReference type="InterPro" id="IPR001279">
    <property type="entry name" value="Metallo-B-lactamas"/>
</dbReference>
<feature type="transmembrane region" description="Helical" evidence="1">
    <location>
        <begin position="362"/>
        <end position="386"/>
    </location>
</feature>
<organism evidence="3 4">
    <name type="scientific">Dubosiella newyorkensis</name>
    <dbReference type="NCBI Taxonomy" id="1862672"/>
    <lineage>
        <taxon>Bacteria</taxon>
        <taxon>Bacillati</taxon>
        <taxon>Bacillota</taxon>
        <taxon>Erysipelotrichia</taxon>
        <taxon>Erysipelotrichales</taxon>
        <taxon>Erysipelotrichaceae</taxon>
        <taxon>Dubosiella</taxon>
    </lineage>
</organism>
<dbReference type="STRING" id="1862672.BO225_08420"/>